<evidence type="ECO:0000256" key="1">
    <source>
        <dbReference type="SAM" id="Phobius"/>
    </source>
</evidence>
<keyword evidence="5" id="KW-1185">Reference proteome</keyword>
<dbReference type="EMBL" id="FP929003">
    <property type="protein sequence ID" value="CBK41833.1"/>
    <property type="molecule type" value="Genomic_DNA"/>
</dbReference>
<name>D8PF24_9BACT</name>
<keyword evidence="1" id="KW-1133">Transmembrane helix</keyword>
<protein>
    <recommendedName>
        <fullName evidence="6">Flp pilus-assembly TadG-like N-terminal domain-containing protein</fullName>
    </recommendedName>
</protein>
<evidence type="ECO:0000259" key="2">
    <source>
        <dbReference type="Pfam" id="PF09977"/>
    </source>
</evidence>
<proteinExistence type="predicted"/>
<dbReference type="InterPro" id="IPR018705">
    <property type="entry name" value="DUF2134_membrane"/>
</dbReference>
<organism evidence="4 5">
    <name type="scientific">Nitrospira defluvii</name>
    <dbReference type="NCBI Taxonomy" id="330214"/>
    <lineage>
        <taxon>Bacteria</taxon>
        <taxon>Pseudomonadati</taxon>
        <taxon>Nitrospirota</taxon>
        <taxon>Nitrospiria</taxon>
        <taxon>Nitrospirales</taxon>
        <taxon>Nitrospiraceae</taxon>
        <taxon>Nitrospira</taxon>
    </lineage>
</organism>
<dbReference type="AlphaFoldDB" id="D8PF24"/>
<evidence type="ECO:0000313" key="5">
    <source>
        <dbReference type="Proteomes" id="UP000001660"/>
    </source>
</evidence>
<keyword evidence="1" id="KW-0472">Membrane</keyword>
<gene>
    <name evidence="4" type="ORF">NIDE2113</name>
</gene>
<dbReference type="eggNOG" id="COG4961">
    <property type="taxonomic scope" value="Bacteria"/>
</dbReference>
<dbReference type="STRING" id="330214.NIDE2113"/>
<keyword evidence="1" id="KW-0812">Transmembrane</keyword>
<dbReference type="KEGG" id="nde:NIDE2113"/>
<evidence type="ECO:0008006" key="6">
    <source>
        <dbReference type="Google" id="ProtNLM"/>
    </source>
</evidence>
<dbReference type="Pfam" id="PF09977">
    <property type="entry name" value="Tad_C"/>
    <property type="match status" value="1"/>
</dbReference>
<accession>D8PF24</accession>
<feature type="domain" description="DUF2134" evidence="2">
    <location>
        <begin position="95"/>
        <end position="173"/>
    </location>
</feature>
<reference evidence="4 5" key="1">
    <citation type="journal article" date="2010" name="Proc. Natl. Acad. Sci. U.S.A.">
        <title>A Nitrospira metagenome illuminates the physiology and evolution of globally important nitrite-oxidizing bacteria.</title>
        <authorList>
            <person name="Lucker S."/>
            <person name="Wagner M."/>
            <person name="Maixner F."/>
            <person name="Pelletier E."/>
            <person name="Koch H."/>
            <person name="Vacherie B."/>
            <person name="Rattei T."/>
            <person name="Sinninghe Damste J."/>
            <person name="Spieck E."/>
            <person name="Le Paslier D."/>
            <person name="Daims H."/>
        </authorList>
    </citation>
    <scope>NUCLEOTIDE SEQUENCE [LARGE SCALE GENOMIC DNA]</scope>
</reference>
<dbReference type="Proteomes" id="UP000001660">
    <property type="component" value="Chromosome"/>
</dbReference>
<feature type="domain" description="Putative Flp pilus-assembly TadG-like N-terminal" evidence="3">
    <location>
        <begin position="26"/>
        <end position="73"/>
    </location>
</feature>
<dbReference type="Pfam" id="PF13400">
    <property type="entry name" value="Tad"/>
    <property type="match status" value="1"/>
</dbReference>
<evidence type="ECO:0000313" key="4">
    <source>
        <dbReference type="EMBL" id="CBK41833.1"/>
    </source>
</evidence>
<evidence type="ECO:0000259" key="3">
    <source>
        <dbReference type="Pfam" id="PF13400"/>
    </source>
</evidence>
<dbReference type="HOGENOM" id="CLU_770942_0_0_0"/>
<dbReference type="InterPro" id="IPR028087">
    <property type="entry name" value="Tad_N"/>
</dbReference>
<feature type="transmembrane region" description="Helical" evidence="1">
    <location>
        <begin position="26"/>
        <end position="47"/>
    </location>
</feature>
<sequence length="359" mass="36722">MSDRTGQGRGEAFLASWRPTRHDQRGAVAIVVAVSLSALVSLAALVLDGGAALVSKHQLQNLADAAALAGARQLGKLYESQPAAISPPQPLSLANRARVQAVVAEVAERNRDATKLAAVTLSDVRVGRWNAATRTVVSSQNGLDAVLVRAEGSMPTFLAGVVGIRRLSVSATAVSALSALAEVQPGALTLPVGLSSAWMALGPIDGRRLQVYAPGGGDPCAGWTTFTDTPPTMGRLQTIVRSLTGNSYTSPATVAGQTSFQFVAGNPAVIAPDIMALYNAKKNPATGQWTTVVPVYRQAQCAAPSGPLPVVGFATAIITSVATPSGPALDAVVRIGFVQLGRGGGTDYGTEGSLPGLVQ</sequence>